<evidence type="ECO:0000256" key="1">
    <source>
        <dbReference type="ARBA" id="ARBA00004651"/>
    </source>
</evidence>
<dbReference type="EMBL" id="AOGK01000007">
    <property type="protein sequence ID" value="MDG5975489.1"/>
    <property type="molecule type" value="Genomic_DNA"/>
</dbReference>
<evidence type="ECO:0000256" key="4">
    <source>
        <dbReference type="ARBA" id="ARBA00022692"/>
    </source>
</evidence>
<evidence type="ECO:0000256" key="5">
    <source>
        <dbReference type="ARBA" id="ARBA00022989"/>
    </source>
</evidence>
<evidence type="ECO:0000256" key="2">
    <source>
        <dbReference type="ARBA" id="ARBA00007928"/>
    </source>
</evidence>
<reference evidence="8" key="1">
    <citation type="submission" date="2013-01" db="EMBL/GenBank/DDBJ databases">
        <title>Genome draft of Hydrogenophaga taeniospiralis 2K1.</title>
        <authorList>
            <person name="Gomila M."/>
            <person name="Lalucat J."/>
        </authorList>
    </citation>
    <scope>NUCLEOTIDE SEQUENCE</scope>
    <source>
        <strain evidence="8">CCUG 15921</strain>
    </source>
</reference>
<accession>A0A9X4NSW6</accession>
<keyword evidence="4 7" id="KW-0812">Transmembrane</keyword>
<dbReference type="Pfam" id="PF01810">
    <property type="entry name" value="LysE"/>
    <property type="match status" value="1"/>
</dbReference>
<evidence type="ECO:0000256" key="7">
    <source>
        <dbReference type="SAM" id="Phobius"/>
    </source>
</evidence>
<sequence length="220" mass="22896">MDLNVWLAFFAASWVIAVSPGSGAVLSMSHGLAYGVRRAGATIVGLELGLSVILLIAGVGVGALLLASSTAFLVVKVLGAAYLIWLGWKQWRAPSGAAQLPGPDAAGSAPAGDAHGLPSVRERLLTGFMTNVTNPKGIVFMVAVLPQFIDPARALWLQLLILLLTSVGVDVLVMHGYAFLASRAKAWLATARARRAQNRVFGGVLMAMGASLLVVKRAAT</sequence>
<evidence type="ECO:0000313" key="8">
    <source>
        <dbReference type="EMBL" id="MDG5975489.1"/>
    </source>
</evidence>
<evidence type="ECO:0000313" key="9">
    <source>
        <dbReference type="Proteomes" id="UP001152876"/>
    </source>
</evidence>
<dbReference type="InterPro" id="IPR001123">
    <property type="entry name" value="LeuE-type"/>
</dbReference>
<dbReference type="PANTHER" id="PTHR30086:SF14">
    <property type="entry name" value="HOMOSERINE_HOMOSERINE LACTONE EFFLUX PROTEIN"/>
    <property type="match status" value="1"/>
</dbReference>
<dbReference type="PANTHER" id="PTHR30086">
    <property type="entry name" value="ARGININE EXPORTER PROTEIN ARGO"/>
    <property type="match status" value="1"/>
</dbReference>
<feature type="transmembrane region" description="Helical" evidence="7">
    <location>
        <begin position="39"/>
        <end position="57"/>
    </location>
</feature>
<keyword evidence="5 7" id="KW-1133">Transmembrane helix</keyword>
<protein>
    <submittedName>
        <fullName evidence="8">Lysine exporter protein LysE/YggA</fullName>
    </submittedName>
</protein>
<feature type="transmembrane region" description="Helical" evidence="7">
    <location>
        <begin position="200"/>
        <end position="219"/>
    </location>
</feature>
<dbReference type="AlphaFoldDB" id="A0A9X4NSW6"/>
<comment type="similarity">
    <text evidence="2">Belongs to the Rht family.</text>
</comment>
<organism evidence="8 9">
    <name type="scientific">Hydrogenophaga taeniospiralis CCUG 15921</name>
    <dbReference type="NCBI Taxonomy" id="1281780"/>
    <lineage>
        <taxon>Bacteria</taxon>
        <taxon>Pseudomonadati</taxon>
        <taxon>Pseudomonadota</taxon>
        <taxon>Betaproteobacteria</taxon>
        <taxon>Burkholderiales</taxon>
        <taxon>Comamonadaceae</taxon>
        <taxon>Hydrogenophaga</taxon>
    </lineage>
</organism>
<feature type="transmembrane region" description="Helical" evidence="7">
    <location>
        <begin position="6"/>
        <end position="27"/>
    </location>
</feature>
<dbReference type="RefSeq" id="WP_068170990.1">
    <property type="nucleotide sequence ID" value="NZ_AOGK01000007.1"/>
</dbReference>
<dbReference type="Proteomes" id="UP001152876">
    <property type="component" value="Unassembled WGS sequence"/>
</dbReference>
<gene>
    <name evidence="8" type="ORF">H010_09526</name>
</gene>
<dbReference type="GO" id="GO:0005886">
    <property type="term" value="C:plasma membrane"/>
    <property type="evidence" value="ECO:0007669"/>
    <property type="project" value="UniProtKB-SubCell"/>
</dbReference>
<evidence type="ECO:0000256" key="3">
    <source>
        <dbReference type="ARBA" id="ARBA00022475"/>
    </source>
</evidence>
<feature type="transmembrane region" description="Helical" evidence="7">
    <location>
        <begin position="155"/>
        <end position="180"/>
    </location>
</feature>
<dbReference type="PIRSF" id="PIRSF006324">
    <property type="entry name" value="LeuE"/>
    <property type="match status" value="1"/>
</dbReference>
<keyword evidence="9" id="KW-1185">Reference proteome</keyword>
<keyword evidence="6 7" id="KW-0472">Membrane</keyword>
<evidence type="ECO:0000256" key="6">
    <source>
        <dbReference type="ARBA" id="ARBA00023136"/>
    </source>
</evidence>
<dbReference type="OrthoDB" id="9804822at2"/>
<proteinExistence type="inferred from homology"/>
<keyword evidence="3" id="KW-1003">Cell membrane</keyword>
<comment type="subcellular location">
    <subcellularLocation>
        <location evidence="1">Cell membrane</location>
        <topology evidence="1">Multi-pass membrane protein</topology>
    </subcellularLocation>
</comment>
<name>A0A9X4NSW6_9BURK</name>
<feature type="transmembrane region" description="Helical" evidence="7">
    <location>
        <begin position="63"/>
        <end position="85"/>
    </location>
</feature>
<comment type="caution">
    <text evidence="8">The sequence shown here is derived from an EMBL/GenBank/DDBJ whole genome shotgun (WGS) entry which is preliminary data.</text>
</comment>
<dbReference type="GO" id="GO:0042970">
    <property type="term" value="F:homoserine transmembrane transporter activity"/>
    <property type="evidence" value="ECO:0007669"/>
    <property type="project" value="TreeGrafter"/>
</dbReference>